<dbReference type="PROSITE" id="PS50931">
    <property type="entry name" value="HTH_LYSR"/>
    <property type="match status" value="1"/>
</dbReference>
<evidence type="ECO:0000256" key="2">
    <source>
        <dbReference type="ARBA" id="ARBA00023015"/>
    </source>
</evidence>
<dbReference type="EMBL" id="CABPRV010000013">
    <property type="protein sequence ID" value="VVE48744.1"/>
    <property type="molecule type" value="Genomic_DNA"/>
</dbReference>
<dbReference type="PANTHER" id="PTHR30118:SF15">
    <property type="entry name" value="TRANSCRIPTIONAL REGULATORY PROTEIN"/>
    <property type="match status" value="1"/>
</dbReference>
<reference evidence="6 7" key="1">
    <citation type="submission" date="2019-08" db="EMBL/GenBank/DDBJ databases">
        <authorList>
            <person name="Peeters C."/>
        </authorList>
    </citation>
    <scope>NUCLEOTIDE SEQUENCE [LARGE SCALE GENOMIC DNA]</scope>
    <source>
        <strain evidence="6 7">LMG 20602</strain>
    </source>
</reference>
<dbReference type="InterPro" id="IPR036388">
    <property type="entry name" value="WH-like_DNA-bd_sf"/>
</dbReference>
<proteinExistence type="inferred from homology"/>
<dbReference type="InterPro" id="IPR036390">
    <property type="entry name" value="WH_DNA-bd_sf"/>
</dbReference>
<accession>A0ABY6WBB5</accession>
<organism evidence="6 7">
    <name type="scientific">Pandoraea capi</name>
    <dbReference type="NCBI Taxonomy" id="2508286"/>
    <lineage>
        <taxon>Bacteria</taxon>
        <taxon>Pseudomonadati</taxon>
        <taxon>Pseudomonadota</taxon>
        <taxon>Betaproteobacteria</taxon>
        <taxon>Burkholderiales</taxon>
        <taxon>Burkholderiaceae</taxon>
        <taxon>Pandoraea</taxon>
    </lineage>
</organism>
<keyword evidence="4" id="KW-0804">Transcription</keyword>
<dbReference type="InterPro" id="IPR000847">
    <property type="entry name" value="LysR_HTH_N"/>
</dbReference>
<evidence type="ECO:0000259" key="5">
    <source>
        <dbReference type="PROSITE" id="PS50931"/>
    </source>
</evidence>
<keyword evidence="3" id="KW-0238">DNA-binding</keyword>
<feature type="domain" description="HTH lysR-type" evidence="5">
    <location>
        <begin position="28"/>
        <end position="85"/>
    </location>
</feature>
<sequence>MNGFCGKHRLRVRIAFYATTAEGAMSYPDLNLLHALDVLLEEGSVVGAARRMHLSPPAMSRTLSRIREALGDPVFVQAGRKLVPTPRALAMREQVRLAVEQATQVLAPGGSVDLGTLERRFNVRANDIFVGLHSGRLLEAMAEEMPRAMLRFAPEEDDVDDEALRSGRIDLFISASRKLGPEIRVQSLFTTSFVGIARQDHPIFDEDITPERITRWGHIGVSRRGKFAGPIDGALEDVGLKRHVALVVPTPSTALFALQNSDLLLALPSHLAESAVAAGMRLRQFDFPVPLETVVLTQAWHPRFQADPAHQWLRRTIRHICEAY</sequence>
<dbReference type="Gene3D" id="3.40.190.10">
    <property type="entry name" value="Periplasmic binding protein-like II"/>
    <property type="match status" value="2"/>
</dbReference>
<dbReference type="InterPro" id="IPR005119">
    <property type="entry name" value="LysR_subst-bd"/>
</dbReference>
<name>A0ABY6WBB5_9BURK</name>
<evidence type="ECO:0000256" key="1">
    <source>
        <dbReference type="ARBA" id="ARBA00009437"/>
    </source>
</evidence>
<dbReference type="SUPFAM" id="SSF46785">
    <property type="entry name" value="Winged helix' DNA-binding domain"/>
    <property type="match status" value="1"/>
</dbReference>
<evidence type="ECO:0000256" key="3">
    <source>
        <dbReference type="ARBA" id="ARBA00023125"/>
    </source>
</evidence>
<evidence type="ECO:0000313" key="6">
    <source>
        <dbReference type="EMBL" id="VVE48744.1"/>
    </source>
</evidence>
<dbReference type="CDD" id="cd08460">
    <property type="entry name" value="PBP2_DntR_like_1"/>
    <property type="match status" value="1"/>
</dbReference>
<comment type="caution">
    <text evidence="6">The sequence shown here is derived from an EMBL/GenBank/DDBJ whole genome shotgun (WGS) entry which is preliminary data.</text>
</comment>
<gene>
    <name evidence="6" type="ORF">PCA20602_04570</name>
</gene>
<dbReference type="SUPFAM" id="SSF53850">
    <property type="entry name" value="Periplasmic binding protein-like II"/>
    <property type="match status" value="1"/>
</dbReference>
<dbReference type="InterPro" id="IPR050389">
    <property type="entry name" value="LysR-type_TF"/>
</dbReference>
<dbReference type="Gene3D" id="1.10.10.10">
    <property type="entry name" value="Winged helix-like DNA-binding domain superfamily/Winged helix DNA-binding domain"/>
    <property type="match status" value="1"/>
</dbReference>
<protein>
    <submittedName>
        <fullName evidence="6">LysR family transcriptional regulator</fullName>
    </submittedName>
</protein>
<evidence type="ECO:0000313" key="7">
    <source>
        <dbReference type="Proteomes" id="UP000366065"/>
    </source>
</evidence>
<keyword evidence="7" id="KW-1185">Reference proteome</keyword>
<evidence type="ECO:0000256" key="4">
    <source>
        <dbReference type="ARBA" id="ARBA00023163"/>
    </source>
</evidence>
<dbReference type="Pfam" id="PF03466">
    <property type="entry name" value="LysR_substrate"/>
    <property type="match status" value="1"/>
</dbReference>
<dbReference type="PANTHER" id="PTHR30118">
    <property type="entry name" value="HTH-TYPE TRANSCRIPTIONAL REGULATOR LEUO-RELATED"/>
    <property type="match status" value="1"/>
</dbReference>
<dbReference type="Proteomes" id="UP000366065">
    <property type="component" value="Unassembled WGS sequence"/>
</dbReference>
<dbReference type="Pfam" id="PF00126">
    <property type="entry name" value="HTH_1"/>
    <property type="match status" value="1"/>
</dbReference>
<keyword evidence="2" id="KW-0805">Transcription regulation</keyword>
<comment type="similarity">
    <text evidence="1">Belongs to the LysR transcriptional regulatory family.</text>
</comment>